<dbReference type="EMBL" id="CP007139">
    <property type="protein sequence ID" value="AIE83631.1"/>
    <property type="molecule type" value="Genomic_DNA"/>
</dbReference>
<proteinExistence type="predicted"/>
<reference evidence="7 8" key="1">
    <citation type="journal article" date="2014" name="PLoS ONE">
        <title>The first complete genome sequence of the class fimbriimonadia in the phylum armatimonadetes.</title>
        <authorList>
            <person name="Hu Z.Y."/>
            <person name="Wang Y.Z."/>
            <person name="Im W.T."/>
            <person name="Wang S.Y."/>
            <person name="Zhao G.P."/>
            <person name="Zheng H.J."/>
            <person name="Quan Z.X."/>
        </authorList>
    </citation>
    <scope>NUCLEOTIDE SEQUENCE [LARGE SCALE GENOMIC DNA]</scope>
    <source>
        <strain evidence="7">Gsoil 348</strain>
    </source>
</reference>
<dbReference type="OrthoDB" id="45037at2"/>
<dbReference type="eggNOG" id="COG4603">
    <property type="taxonomic scope" value="Bacteria"/>
</dbReference>
<keyword evidence="4 6" id="KW-1133">Transmembrane helix</keyword>
<evidence type="ECO:0000256" key="3">
    <source>
        <dbReference type="ARBA" id="ARBA00022692"/>
    </source>
</evidence>
<dbReference type="AlphaFoldDB" id="A0A068NJG1"/>
<feature type="transmembrane region" description="Helical" evidence="6">
    <location>
        <begin position="306"/>
        <end position="327"/>
    </location>
</feature>
<name>A0A068NJG1_FIMGI</name>
<dbReference type="KEGG" id="fgi:OP10G_0263"/>
<feature type="transmembrane region" description="Helical" evidence="6">
    <location>
        <begin position="231"/>
        <end position="253"/>
    </location>
</feature>
<gene>
    <name evidence="7" type="ORF">OP10G_0263</name>
</gene>
<accession>A0A068NJG1</accession>
<dbReference type="STRING" id="661478.OP10G_0263"/>
<dbReference type="CDD" id="cd06580">
    <property type="entry name" value="TM_PBP1_transp_TpRbsC_like"/>
    <property type="match status" value="1"/>
</dbReference>
<feature type="transmembrane region" description="Helical" evidence="6">
    <location>
        <begin position="273"/>
        <end position="294"/>
    </location>
</feature>
<evidence type="ECO:0000256" key="1">
    <source>
        <dbReference type="ARBA" id="ARBA00004651"/>
    </source>
</evidence>
<dbReference type="Proteomes" id="UP000027982">
    <property type="component" value="Chromosome"/>
</dbReference>
<evidence type="ECO:0000256" key="5">
    <source>
        <dbReference type="ARBA" id="ARBA00023136"/>
    </source>
</evidence>
<dbReference type="RefSeq" id="WP_025227700.1">
    <property type="nucleotide sequence ID" value="NZ_CP007139.1"/>
</dbReference>
<comment type="subcellular location">
    <subcellularLocation>
        <location evidence="1">Cell membrane</location>
        <topology evidence="1">Multi-pass membrane protein</topology>
    </subcellularLocation>
</comment>
<dbReference type="InterPro" id="IPR001851">
    <property type="entry name" value="ABC_transp_permease"/>
</dbReference>
<organism evidence="7 8">
    <name type="scientific">Fimbriimonas ginsengisoli Gsoil 348</name>
    <dbReference type="NCBI Taxonomy" id="661478"/>
    <lineage>
        <taxon>Bacteria</taxon>
        <taxon>Bacillati</taxon>
        <taxon>Armatimonadota</taxon>
        <taxon>Fimbriimonadia</taxon>
        <taxon>Fimbriimonadales</taxon>
        <taxon>Fimbriimonadaceae</taxon>
        <taxon>Fimbriimonas</taxon>
    </lineage>
</organism>
<evidence type="ECO:0000256" key="2">
    <source>
        <dbReference type="ARBA" id="ARBA00022475"/>
    </source>
</evidence>
<keyword evidence="3 6" id="KW-0812">Transmembrane</keyword>
<evidence type="ECO:0000313" key="7">
    <source>
        <dbReference type="EMBL" id="AIE83631.1"/>
    </source>
</evidence>
<keyword evidence="8" id="KW-1185">Reference proteome</keyword>
<feature type="transmembrane region" description="Helical" evidence="6">
    <location>
        <begin position="102"/>
        <end position="123"/>
    </location>
</feature>
<protein>
    <submittedName>
        <fullName evidence="7">Sugar ABC transporter, permease protein</fullName>
    </submittedName>
</protein>
<dbReference type="HOGENOM" id="CLU_040769_0_2_0"/>
<dbReference type="Pfam" id="PF02653">
    <property type="entry name" value="BPD_transp_2"/>
    <property type="match status" value="1"/>
</dbReference>
<feature type="transmembrane region" description="Helical" evidence="6">
    <location>
        <begin position="135"/>
        <end position="154"/>
    </location>
</feature>
<evidence type="ECO:0000256" key="6">
    <source>
        <dbReference type="SAM" id="Phobius"/>
    </source>
</evidence>
<dbReference type="PANTHER" id="PTHR47089:SF1">
    <property type="entry name" value="GUANOSINE ABC TRANSPORTER PERMEASE PROTEIN NUPP"/>
    <property type="match status" value="1"/>
</dbReference>
<dbReference type="PANTHER" id="PTHR47089">
    <property type="entry name" value="ABC TRANSPORTER, PERMEASE PROTEIN"/>
    <property type="match status" value="1"/>
</dbReference>
<evidence type="ECO:0000256" key="4">
    <source>
        <dbReference type="ARBA" id="ARBA00022989"/>
    </source>
</evidence>
<dbReference type="GO" id="GO:0005886">
    <property type="term" value="C:plasma membrane"/>
    <property type="evidence" value="ECO:0007669"/>
    <property type="project" value="UniProtKB-SubCell"/>
</dbReference>
<keyword evidence="5 6" id="KW-0472">Membrane</keyword>
<dbReference type="GO" id="GO:0022857">
    <property type="term" value="F:transmembrane transporter activity"/>
    <property type="evidence" value="ECO:0007669"/>
    <property type="project" value="InterPro"/>
</dbReference>
<keyword evidence="2" id="KW-1003">Cell membrane</keyword>
<feature type="transmembrane region" description="Helical" evidence="6">
    <location>
        <begin position="182"/>
        <end position="202"/>
    </location>
</feature>
<evidence type="ECO:0000313" key="8">
    <source>
        <dbReference type="Proteomes" id="UP000027982"/>
    </source>
</evidence>
<sequence>MSRDNWRLVALIVAALGILAGAILVAGASPGMAVSTLLKGSLGTPGAIARTLRETTPLLIAGLAVFLALRAGLFNIGVEGQLLVGACACAAVAVKVSGVPGILLGTLAAMAAGALWALPAGLIRAYRNGHEVITTIMLNNVANLLTSALVAGVLRAPGQESPTTAEISKSTRLPDLYSHPPFALNSGLVVGIVLSVALALWLRRTVAGYELQAVGANARAARFAGVRPERVMVRAMLASGAIAGLGGAIQVLAYEGRFYSGFSPGYGFDGLGIALLAGSSAYGVIPASFLFGILAQGSVALGIAHIPKGITTVVLGLIILVAAAIRYRKVKTVA</sequence>